<keyword evidence="1" id="KW-0880">Kelch repeat</keyword>
<evidence type="ECO:0000313" key="4">
    <source>
        <dbReference type="EMBL" id="KAK8511770.1"/>
    </source>
</evidence>
<feature type="region of interest" description="Disordered" evidence="3">
    <location>
        <begin position="1"/>
        <end position="26"/>
    </location>
</feature>
<name>A0ABR2BXC0_9ROSI</name>
<dbReference type="PANTHER" id="PTHR46122">
    <property type="entry name" value="GALACTOSE OXIDASE/KELCH REPEAT PROTEIN-RELATED"/>
    <property type="match status" value="1"/>
</dbReference>
<dbReference type="PANTHER" id="PTHR46122:SF9">
    <property type="entry name" value="F-BOX_KELCH-REPEAT PROTEIN"/>
    <property type="match status" value="1"/>
</dbReference>
<evidence type="ECO:0000256" key="1">
    <source>
        <dbReference type="ARBA" id="ARBA00022441"/>
    </source>
</evidence>
<comment type="caution">
    <text evidence="4">The sequence shown here is derived from an EMBL/GenBank/DDBJ whole genome shotgun (WGS) entry which is preliminary data.</text>
</comment>
<dbReference type="SUPFAM" id="SSF117281">
    <property type="entry name" value="Kelch motif"/>
    <property type="match status" value="1"/>
</dbReference>
<evidence type="ECO:0000256" key="3">
    <source>
        <dbReference type="SAM" id="MobiDB-lite"/>
    </source>
</evidence>
<dbReference type="SMART" id="SM00612">
    <property type="entry name" value="Kelch"/>
    <property type="match status" value="3"/>
</dbReference>
<dbReference type="InterPro" id="IPR006652">
    <property type="entry name" value="Kelch_1"/>
</dbReference>
<reference evidence="4 5" key="1">
    <citation type="journal article" date="2024" name="G3 (Bethesda)">
        <title>Genome assembly of Hibiscus sabdariffa L. provides insights into metabolisms of medicinal natural products.</title>
        <authorList>
            <person name="Kim T."/>
        </authorList>
    </citation>
    <scope>NUCLEOTIDE SEQUENCE [LARGE SCALE GENOMIC DNA]</scope>
    <source>
        <strain evidence="4">TK-2024</strain>
        <tissue evidence="4">Old leaves</tissue>
    </source>
</reference>
<evidence type="ECO:0000256" key="2">
    <source>
        <dbReference type="ARBA" id="ARBA00022737"/>
    </source>
</evidence>
<protein>
    <submittedName>
        <fullName evidence="4">Uncharacterized protein</fullName>
    </submittedName>
</protein>
<evidence type="ECO:0000313" key="5">
    <source>
        <dbReference type="Proteomes" id="UP001472677"/>
    </source>
</evidence>
<keyword evidence="5" id="KW-1185">Reference proteome</keyword>
<organism evidence="4 5">
    <name type="scientific">Hibiscus sabdariffa</name>
    <name type="common">roselle</name>
    <dbReference type="NCBI Taxonomy" id="183260"/>
    <lineage>
        <taxon>Eukaryota</taxon>
        <taxon>Viridiplantae</taxon>
        <taxon>Streptophyta</taxon>
        <taxon>Embryophyta</taxon>
        <taxon>Tracheophyta</taxon>
        <taxon>Spermatophyta</taxon>
        <taxon>Magnoliopsida</taxon>
        <taxon>eudicotyledons</taxon>
        <taxon>Gunneridae</taxon>
        <taxon>Pentapetalae</taxon>
        <taxon>rosids</taxon>
        <taxon>malvids</taxon>
        <taxon>Malvales</taxon>
        <taxon>Malvaceae</taxon>
        <taxon>Malvoideae</taxon>
        <taxon>Hibiscus</taxon>
    </lineage>
</organism>
<accession>A0ABR2BXC0</accession>
<dbReference type="InterPro" id="IPR015915">
    <property type="entry name" value="Kelch-typ_b-propeller"/>
</dbReference>
<dbReference type="EMBL" id="JBBPBM010000077">
    <property type="protein sequence ID" value="KAK8511770.1"/>
    <property type="molecule type" value="Genomic_DNA"/>
</dbReference>
<dbReference type="Gene3D" id="2.120.10.80">
    <property type="entry name" value="Kelch-type beta propeller"/>
    <property type="match status" value="1"/>
</dbReference>
<sequence length="393" mass="43739">MAKQDVMPIKDDENNEENENMSLAKVEQPDNLRHAGDLSEPRLLIHRLGRDMSIICLALCSRSDYGSIASLNTAFRSVVRSGELYRLRRAMGIVEHWVYMCCNLLEWVAFDPIRHRWMHLPKMIFHECFMCSDKESLGVGTEILVFGREIMSLAIYKYSILTHSWTSGTSLHTPRCLFGSASLGEIAIVAGGCDPLGKVLDSAELYDSETGEWTTIPSLNKARKMCSGVFMDGKFYVIGGIGIDNLQALTCGEVYDLKTKTWCVIPNMYTERIEGAAEEQLPPSSQAPPLVAVVNNELYAADHALKVLKKYNKEKNLWVTLGELPERAVSMNGWGIAFKSCGNKLMVIGGPRTYGKGVVEINSWVPSDGPVEWNLLARKSSSSFVYNCTVMGC</sequence>
<dbReference type="InterPro" id="IPR052439">
    <property type="entry name" value="F-box/Kelch-repeat"/>
</dbReference>
<dbReference type="Pfam" id="PF01344">
    <property type="entry name" value="Kelch_1"/>
    <property type="match status" value="2"/>
</dbReference>
<keyword evidence="2" id="KW-0677">Repeat</keyword>
<gene>
    <name evidence="4" type="ORF">V6N12_000811</name>
</gene>
<proteinExistence type="predicted"/>
<dbReference type="Proteomes" id="UP001472677">
    <property type="component" value="Unassembled WGS sequence"/>
</dbReference>